<organism evidence="1 2">
    <name type="scientific">Suillus discolor</name>
    <dbReference type="NCBI Taxonomy" id="1912936"/>
    <lineage>
        <taxon>Eukaryota</taxon>
        <taxon>Fungi</taxon>
        <taxon>Dikarya</taxon>
        <taxon>Basidiomycota</taxon>
        <taxon>Agaricomycotina</taxon>
        <taxon>Agaricomycetes</taxon>
        <taxon>Agaricomycetidae</taxon>
        <taxon>Boletales</taxon>
        <taxon>Suillineae</taxon>
        <taxon>Suillaceae</taxon>
        <taxon>Suillus</taxon>
    </lineage>
</organism>
<gene>
    <name evidence="1" type="ORF">F5147DRAFT_777770</name>
</gene>
<dbReference type="OrthoDB" id="2638408at2759"/>
<dbReference type="EMBL" id="JABBWM010000062">
    <property type="protein sequence ID" value="KAG2098275.1"/>
    <property type="molecule type" value="Genomic_DNA"/>
</dbReference>
<dbReference type="Proteomes" id="UP000823399">
    <property type="component" value="Unassembled WGS sequence"/>
</dbReference>
<sequence>MHEVIEMTQDHFEQPPMGAILVLGPAVTDQVEGNALFNQIVAVRAHLQHLSEAMAFLLEQKTQIAAAAVSTLSQLDAPIAELEEALSNARRQFANKE</sequence>
<proteinExistence type="predicted"/>
<reference evidence="1" key="1">
    <citation type="journal article" date="2020" name="New Phytol.">
        <title>Comparative genomics reveals dynamic genome evolution in host specialist ectomycorrhizal fungi.</title>
        <authorList>
            <person name="Lofgren L.A."/>
            <person name="Nguyen N.H."/>
            <person name="Vilgalys R."/>
            <person name="Ruytinx J."/>
            <person name="Liao H.L."/>
            <person name="Branco S."/>
            <person name="Kuo A."/>
            <person name="LaButti K."/>
            <person name="Lipzen A."/>
            <person name="Andreopoulos W."/>
            <person name="Pangilinan J."/>
            <person name="Riley R."/>
            <person name="Hundley H."/>
            <person name="Na H."/>
            <person name="Barry K."/>
            <person name="Grigoriev I.V."/>
            <person name="Stajich J.E."/>
            <person name="Kennedy P.G."/>
        </authorList>
    </citation>
    <scope>NUCLEOTIDE SEQUENCE</scope>
    <source>
        <strain evidence="1">FC423</strain>
    </source>
</reference>
<dbReference type="GeneID" id="64704281"/>
<evidence type="ECO:0000313" key="2">
    <source>
        <dbReference type="Proteomes" id="UP000823399"/>
    </source>
</evidence>
<evidence type="ECO:0000313" key="1">
    <source>
        <dbReference type="EMBL" id="KAG2098275.1"/>
    </source>
</evidence>
<dbReference type="AlphaFoldDB" id="A0A9P7F0J6"/>
<keyword evidence="2" id="KW-1185">Reference proteome</keyword>
<dbReference type="RefSeq" id="XP_041288829.1">
    <property type="nucleotide sequence ID" value="XM_041442022.1"/>
</dbReference>
<accession>A0A9P7F0J6</accession>
<name>A0A9P7F0J6_9AGAM</name>
<protein>
    <submittedName>
        <fullName evidence="1">Uncharacterized protein</fullName>
    </submittedName>
</protein>
<comment type="caution">
    <text evidence="1">The sequence shown here is derived from an EMBL/GenBank/DDBJ whole genome shotgun (WGS) entry which is preliminary data.</text>
</comment>